<organism evidence="2 3">
    <name type="scientific">Tieghemiomyces parasiticus</name>
    <dbReference type="NCBI Taxonomy" id="78921"/>
    <lineage>
        <taxon>Eukaryota</taxon>
        <taxon>Fungi</taxon>
        <taxon>Fungi incertae sedis</taxon>
        <taxon>Zoopagomycota</taxon>
        <taxon>Kickxellomycotina</taxon>
        <taxon>Dimargaritomycetes</taxon>
        <taxon>Dimargaritales</taxon>
        <taxon>Dimargaritaceae</taxon>
        <taxon>Tieghemiomyces</taxon>
    </lineage>
</organism>
<dbReference type="Proteomes" id="UP001150569">
    <property type="component" value="Unassembled WGS sequence"/>
</dbReference>
<feature type="region of interest" description="Disordered" evidence="1">
    <location>
        <begin position="60"/>
        <end position="84"/>
    </location>
</feature>
<sequence>MAKTCPALAALYSHKAIEMYSKIPLTLNGKVQEQYCQGCGALLIPNVGCTTDIKPQAKVSLRRPTASGTHVPAKKAGVSPPGQLAQPCHVPGRTVAVTTQELLDFKRHQSRPTLGMGHRIRYKMSKVARSNAHDLVRKYVTYRCLRCSTTTAVPCAFRESKVTWSVPIPSTAEGAMAAIPTLASTEVPGMVENDTRPAVVETPATSQYKTIDPAAAFTRPNAPAAAFIRPNAPAAAFIRPNAPAAAFTRSNAPAAAFTRSNAPAAAFTRSNAPTAAFNRSNAPAAVNRAIPVITGPINHGPFTGRAPRAAMSYHRGPIAAHPHPYARIPTHPAARFYYPPPAAAPLAPKPRSNLERILVEKKGTVQPTGSRSLSDFLGSL</sequence>
<proteinExistence type="predicted"/>
<dbReference type="Pfam" id="PF04032">
    <property type="entry name" value="Rpr2"/>
    <property type="match status" value="1"/>
</dbReference>
<dbReference type="AlphaFoldDB" id="A0A9W7ZIR6"/>
<protein>
    <submittedName>
        <fullName evidence="2">Uncharacterized protein</fullName>
    </submittedName>
</protein>
<evidence type="ECO:0000256" key="1">
    <source>
        <dbReference type="SAM" id="MobiDB-lite"/>
    </source>
</evidence>
<evidence type="ECO:0000313" key="2">
    <source>
        <dbReference type="EMBL" id="KAJ1910116.1"/>
    </source>
</evidence>
<name>A0A9W7ZIR6_9FUNG</name>
<dbReference type="EMBL" id="JANBPT010001093">
    <property type="protein sequence ID" value="KAJ1910116.1"/>
    <property type="molecule type" value="Genomic_DNA"/>
</dbReference>
<accession>A0A9W7ZIR6</accession>
<gene>
    <name evidence="2" type="ORF">IWQ60_010826</name>
</gene>
<dbReference type="InterPro" id="IPR007175">
    <property type="entry name" value="Rpr2/Snm1/Rpp21"/>
</dbReference>
<comment type="caution">
    <text evidence="2">The sequence shown here is derived from an EMBL/GenBank/DDBJ whole genome shotgun (WGS) entry which is preliminary data.</text>
</comment>
<reference evidence="2" key="1">
    <citation type="submission" date="2022-07" db="EMBL/GenBank/DDBJ databases">
        <title>Phylogenomic reconstructions and comparative analyses of Kickxellomycotina fungi.</title>
        <authorList>
            <person name="Reynolds N.K."/>
            <person name="Stajich J.E."/>
            <person name="Barry K."/>
            <person name="Grigoriev I.V."/>
            <person name="Crous P."/>
            <person name="Smith M.E."/>
        </authorList>
    </citation>
    <scope>NUCLEOTIDE SEQUENCE</scope>
    <source>
        <strain evidence="2">RSA 861</strain>
    </source>
</reference>
<keyword evidence="3" id="KW-1185">Reference proteome</keyword>
<evidence type="ECO:0000313" key="3">
    <source>
        <dbReference type="Proteomes" id="UP001150569"/>
    </source>
</evidence>
<dbReference type="GO" id="GO:0006396">
    <property type="term" value="P:RNA processing"/>
    <property type="evidence" value="ECO:0007669"/>
    <property type="project" value="InterPro"/>
</dbReference>